<accession>A0AC59YTS9</accession>
<gene>
    <name evidence="1" type="ORF">MRATA1EN22A_LOCUS9970</name>
</gene>
<sequence length="63" mass="6995">MAVANFLVLLFKGIPQMIFIWGMTNILGNRGSPQVPDAPPDPRLLPASQLTFRALFLPEKMLT</sequence>
<dbReference type="EMBL" id="OX596104">
    <property type="protein sequence ID" value="CAM9961991.1"/>
    <property type="molecule type" value="Genomic_DNA"/>
</dbReference>
<evidence type="ECO:0000313" key="1">
    <source>
        <dbReference type="EMBL" id="CAM9961991.1"/>
    </source>
</evidence>
<organism evidence="1 2">
    <name type="scientific">Rangifer tarandus platyrhynchus</name>
    <name type="common">Svalbard reindeer</name>
    <dbReference type="NCBI Taxonomy" id="3082113"/>
    <lineage>
        <taxon>Eukaryota</taxon>
        <taxon>Metazoa</taxon>
        <taxon>Chordata</taxon>
        <taxon>Craniata</taxon>
        <taxon>Vertebrata</taxon>
        <taxon>Euteleostomi</taxon>
        <taxon>Mammalia</taxon>
        <taxon>Eutheria</taxon>
        <taxon>Laurasiatheria</taxon>
        <taxon>Artiodactyla</taxon>
        <taxon>Ruminantia</taxon>
        <taxon>Pecora</taxon>
        <taxon>Cervidae</taxon>
        <taxon>Odocoileinae</taxon>
        <taxon>Rangifer</taxon>
    </lineage>
</organism>
<reference evidence="1" key="1">
    <citation type="submission" date="2023-05" db="EMBL/GenBank/DDBJ databases">
        <authorList>
            <consortium name="ELIXIR-Norway"/>
        </authorList>
    </citation>
    <scope>NUCLEOTIDE SEQUENCE</scope>
</reference>
<protein>
    <submittedName>
        <fullName evidence="1">Uncharacterized protein</fullName>
    </submittedName>
</protein>
<reference evidence="1" key="2">
    <citation type="submission" date="2025-03" db="EMBL/GenBank/DDBJ databases">
        <authorList>
            <consortium name="ELIXIR-Norway"/>
            <consortium name="Elixir Norway"/>
        </authorList>
    </citation>
    <scope>NUCLEOTIDE SEQUENCE</scope>
</reference>
<dbReference type="Proteomes" id="UP001162501">
    <property type="component" value="Chromosome 20"/>
</dbReference>
<evidence type="ECO:0000313" key="2">
    <source>
        <dbReference type="Proteomes" id="UP001162501"/>
    </source>
</evidence>
<name>A0AC59YTS9_RANTA</name>
<proteinExistence type="predicted"/>